<proteinExistence type="predicted"/>
<gene>
    <name evidence="2" type="ORF">PS723_01895</name>
</gene>
<feature type="transmembrane region" description="Helical" evidence="1">
    <location>
        <begin position="65"/>
        <end position="85"/>
    </location>
</feature>
<sequence length="120" mass="13682">MSTVENNEGNTKEYDAERAAHQAVDLLLPEKGTMCDPRQLMWITLFQCALFGALAFAWGVRDGWLLFWVAAGAASTLGPFLNAAYRPFHNIDCAWRYLCLRCSTQIGWLIFILLFYLIWA</sequence>
<organism evidence="2 3">
    <name type="scientific">Pseudomonas fluorescens</name>
    <dbReference type="NCBI Taxonomy" id="294"/>
    <lineage>
        <taxon>Bacteria</taxon>
        <taxon>Pseudomonadati</taxon>
        <taxon>Pseudomonadota</taxon>
        <taxon>Gammaproteobacteria</taxon>
        <taxon>Pseudomonadales</taxon>
        <taxon>Pseudomonadaceae</taxon>
        <taxon>Pseudomonas</taxon>
    </lineage>
</organism>
<evidence type="ECO:0000313" key="2">
    <source>
        <dbReference type="EMBL" id="VVN91366.1"/>
    </source>
</evidence>
<keyword evidence="1" id="KW-0812">Transmembrane</keyword>
<name>A0A5E7BHF6_PSEFL</name>
<keyword evidence="1" id="KW-0472">Membrane</keyword>
<feature type="transmembrane region" description="Helical" evidence="1">
    <location>
        <begin position="40"/>
        <end position="59"/>
    </location>
</feature>
<feature type="transmembrane region" description="Helical" evidence="1">
    <location>
        <begin position="97"/>
        <end position="119"/>
    </location>
</feature>
<evidence type="ECO:0000313" key="3">
    <source>
        <dbReference type="Proteomes" id="UP000379480"/>
    </source>
</evidence>
<reference evidence="2 3" key="1">
    <citation type="submission" date="2019-09" db="EMBL/GenBank/DDBJ databases">
        <authorList>
            <person name="Chandra G."/>
            <person name="Truman W A."/>
        </authorList>
    </citation>
    <scope>NUCLEOTIDE SEQUENCE [LARGE SCALE GENOMIC DNA]</scope>
    <source>
        <strain evidence="2">PS723</strain>
    </source>
</reference>
<dbReference type="Proteomes" id="UP000379480">
    <property type="component" value="Unassembled WGS sequence"/>
</dbReference>
<evidence type="ECO:0000256" key="1">
    <source>
        <dbReference type="SAM" id="Phobius"/>
    </source>
</evidence>
<dbReference type="EMBL" id="CABVHY010000008">
    <property type="protein sequence ID" value="VVN91366.1"/>
    <property type="molecule type" value="Genomic_DNA"/>
</dbReference>
<accession>A0A5E7BHF6</accession>
<dbReference type="AlphaFoldDB" id="A0A5E7BHF6"/>
<protein>
    <recommendedName>
        <fullName evidence="4">Transmembrane protein</fullName>
    </recommendedName>
</protein>
<keyword evidence="1" id="KW-1133">Transmembrane helix</keyword>
<evidence type="ECO:0008006" key="4">
    <source>
        <dbReference type="Google" id="ProtNLM"/>
    </source>
</evidence>
<dbReference type="RefSeq" id="WP_150803404.1">
    <property type="nucleotide sequence ID" value="NZ_CABVHY010000008.1"/>
</dbReference>